<dbReference type="GO" id="GO:0003682">
    <property type="term" value="F:chromatin binding"/>
    <property type="evidence" value="ECO:0007669"/>
    <property type="project" value="TreeGrafter"/>
</dbReference>
<dbReference type="PRINTS" id="PR00419">
    <property type="entry name" value="ADXRDTASE"/>
</dbReference>
<dbReference type="VEuPathDB" id="FungiDB:PV06_07194"/>
<dbReference type="AlphaFoldDB" id="A0A0D2BW29"/>
<reference evidence="2 3" key="1">
    <citation type="submission" date="2015-01" db="EMBL/GenBank/DDBJ databases">
        <title>The Genome Sequence of Exophiala oligosperma CBS72588.</title>
        <authorList>
            <consortium name="The Broad Institute Genomics Platform"/>
            <person name="Cuomo C."/>
            <person name="de Hoog S."/>
            <person name="Gorbushina A."/>
            <person name="Stielow B."/>
            <person name="Teixiera M."/>
            <person name="Abouelleil A."/>
            <person name="Chapman S.B."/>
            <person name="Priest M."/>
            <person name="Young S.K."/>
            <person name="Wortman J."/>
            <person name="Nusbaum C."/>
            <person name="Birren B."/>
        </authorList>
    </citation>
    <scope>NUCLEOTIDE SEQUENCE [LARGE SCALE GENOMIC DNA]</scope>
    <source>
        <strain evidence="2 3">CBS 72588</strain>
    </source>
</reference>
<dbReference type="SUPFAM" id="SSF51905">
    <property type="entry name" value="FAD/NAD(P)-binding domain"/>
    <property type="match status" value="1"/>
</dbReference>
<evidence type="ECO:0000259" key="1">
    <source>
        <dbReference type="Pfam" id="PF01593"/>
    </source>
</evidence>
<dbReference type="RefSeq" id="XP_016261873.1">
    <property type="nucleotide sequence ID" value="XM_016408393.1"/>
</dbReference>
<dbReference type="GO" id="GO:0016491">
    <property type="term" value="F:oxidoreductase activity"/>
    <property type="evidence" value="ECO:0007669"/>
    <property type="project" value="InterPro"/>
</dbReference>
<dbReference type="InterPro" id="IPR050281">
    <property type="entry name" value="Flavin_monoamine_oxidase"/>
</dbReference>
<organism evidence="2 3">
    <name type="scientific">Exophiala oligosperma</name>
    <dbReference type="NCBI Taxonomy" id="215243"/>
    <lineage>
        <taxon>Eukaryota</taxon>
        <taxon>Fungi</taxon>
        <taxon>Dikarya</taxon>
        <taxon>Ascomycota</taxon>
        <taxon>Pezizomycotina</taxon>
        <taxon>Eurotiomycetes</taxon>
        <taxon>Chaetothyriomycetidae</taxon>
        <taxon>Chaetothyriales</taxon>
        <taxon>Herpotrichiellaceae</taxon>
        <taxon>Exophiala</taxon>
    </lineage>
</organism>
<evidence type="ECO:0000313" key="3">
    <source>
        <dbReference type="Proteomes" id="UP000053342"/>
    </source>
</evidence>
<dbReference type="GO" id="GO:0050660">
    <property type="term" value="F:flavin adenine dinucleotide binding"/>
    <property type="evidence" value="ECO:0007669"/>
    <property type="project" value="TreeGrafter"/>
</dbReference>
<dbReference type="Gene3D" id="3.90.660.10">
    <property type="match status" value="1"/>
</dbReference>
<dbReference type="InterPro" id="IPR036188">
    <property type="entry name" value="FAD/NAD-bd_sf"/>
</dbReference>
<dbReference type="STRING" id="215243.A0A0D2BW29"/>
<evidence type="ECO:0000313" key="2">
    <source>
        <dbReference type="EMBL" id="KIW41657.1"/>
    </source>
</evidence>
<dbReference type="GO" id="GO:0006338">
    <property type="term" value="P:chromatin remodeling"/>
    <property type="evidence" value="ECO:0007669"/>
    <property type="project" value="TreeGrafter"/>
</dbReference>
<feature type="domain" description="Amine oxidase" evidence="1">
    <location>
        <begin position="52"/>
        <end position="518"/>
    </location>
</feature>
<keyword evidence="3" id="KW-1185">Reference proteome</keyword>
<dbReference type="SUPFAM" id="SSF54373">
    <property type="entry name" value="FAD-linked reductases, C-terminal domain"/>
    <property type="match status" value="1"/>
</dbReference>
<dbReference type="HOGENOM" id="CLU_004498_7_1_1"/>
<gene>
    <name evidence="2" type="ORF">PV06_07194</name>
</gene>
<dbReference type="Pfam" id="PF01593">
    <property type="entry name" value="Amino_oxidase"/>
    <property type="match status" value="1"/>
</dbReference>
<dbReference type="EMBL" id="KN847337">
    <property type="protein sequence ID" value="KIW41657.1"/>
    <property type="molecule type" value="Genomic_DNA"/>
</dbReference>
<dbReference type="InterPro" id="IPR002937">
    <property type="entry name" value="Amino_oxidase"/>
</dbReference>
<dbReference type="GeneID" id="27359268"/>
<dbReference type="OrthoDB" id="5046242at2759"/>
<name>A0A0D2BW29_9EURO</name>
<protein>
    <recommendedName>
        <fullName evidence="1">Amine oxidase domain-containing protein</fullName>
    </recommendedName>
</protein>
<dbReference type="Gene3D" id="3.50.50.60">
    <property type="entry name" value="FAD/NAD(P)-binding domain"/>
    <property type="match status" value="1"/>
</dbReference>
<dbReference type="PANTHER" id="PTHR10742">
    <property type="entry name" value="FLAVIN MONOAMINE OXIDASE"/>
    <property type="match status" value="1"/>
</dbReference>
<sequence length="566" mass="61891">MSRISAELANSAHNDSVNGSTSIITMHAAIRSAMKSPRISKPPRVAVIGAGVAGLRASDVLARSGCKVTLYEARSRVGGRVHQLSCGGHTVDMGPNWIHGTEGNPIMTMAKATHSVVTAPDEAGGALYDSNGHRRSDDEAVSLSEKVWEMVVDAFKYSDENSTSIDPQRSLFEHFSEQIDKANPKVDAKRKTDLLAEAQMWGPFVGDSVETQSLKFFFLEECIEGENVFVASTYRDILAEIAKVTKHPNVDLLLSTEVTKVDYTGTSSPKVTVTTATGQKASFDEVVVTCPLGWLKRNYEKVFTPRLPPRLSEAIQHINYGRLEKLYVTFPSAFWIRDASSGKMSTDNFPLFTHFHDPKYVDHSSNEAWNQSVMSLAHMPSGHEHPTLLFYVYGANGTHMVDAVANLEPDSARYNEVLDSFARPYYSRLPTYSSTDPACTPSSFLMTTWQADRFAGNGSYCNMQIGLEKGDEDIEVMRAAGGLNERGVWMAGEHTAPFIALGTTTGAWWSGEGVARRICSVYDIPVTKDVSMYVGADADGEDTLVGTKKELDSRKPDAANLSGLAI</sequence>
<accession>A0A0D2BW29</accession>
<dbReference type="Proteomes" id="UP000053342">
    <property type="component" value="Unassembled WGS sequence"/>
</dbReference>
<dbReference type="PANTHER" id="PTHR10742:SF414">
    <property type="entry name" value="CONTAINING AMINE OXIDASE, PUTATIVE (AFU_ORTHOLOGUE AFUA_3G12150)-RELATED"/>
    <property type="match status" value="1"/>
</dbReference>
<proteinExistence type="predicted"/>